<dbReference type="GO" id="GO:0004540">
    <property type="term" value="F:RNA nuclease activity"/>
    <property type="evidence" value="ECO:0007669"/>
    <property type="project" value="Ensembl"/>
</dbReference>
<dbReference type="CTD" id="6041"/>
<dbReference type="OMA" id="YGSESHK"/>
<dbReference type="PROSITE" id="PS51392">
    <property type="entry name" value="KEN"/>
    <property type="match status" value="1"/>
</dbReference>
<organism evidence="9 10">
    <name type="scientific">Chinchilla lanigera</name>
    <name type="common">Long-tailed chinchilla</name>
    <name type="synonym">Chinchilla villidera</name>
    <dbReference type="NCBI Taxonomy" id="34839"/>
    <lineage>
        <taxon>Eukaryota</taxon>
        <taxon>Metazoa</taxon>
        <taxon>Chordata</taxon>
        <taxon>Craniata</taxon>
        <taxon>Vertebrata</taxon>
        <taxon>Euteleostomi</taxon>
        <taxon>Mammalia</taxon>
        <taxon>Eutheria</taxon>
        <taxon>Euarchontoglires</taxon>
        <taxon>Glires</taxon>
        <taxon>Rodentia</taxon>
        <taxon>Hystricomorpha</taxon>
        <taxon>Chinchillidae</taxon>
        <taxon>Chinchilla</taxon>
    </lineage>
</organism>
<dbReference type="GO" id="GO:0005524">
    <property type="term" value="F:ATP binding"/>
    <property type="evidence" value="ECO:0007669"/>
    <property type="project" value="UniProtKB-KW"/>
</dbReference>
<evidence type="ECO:0000313" key="10">
    <source>
        <dbReference type="Proteomes" id="UP000694398"/>
    </source>
</evidence>
<protein>
    <submittedName>
        <fullName evidence="9">Ribonuclease L</fullName>
    </submittedName>
</protein>
<dbReference type="GO" id="GO:0043021">
    <property type="term" value="F:ribonucleoprotein complex binding"/>
    <property type="evidence" value="ECO:0007669"/>
    <property type="project" value="Ensembl"/>
</dbReference>
<evidence type="ECO:0000256" key="1">
    <source>
        <dbReference type="ARBA" id="ARBA00022737"/>
    </source>
</evidence>
<feature type="repeat" description="ANK" evidence="5">
    <location>
        <begin position="24"/>
        <end position="56"/>
    </location>
</feature>
<feature type="domain" description="Protein kinase" evidence="7">
    <location>
        <begin position="366"/>
        <end position="586"/>
    </location>
</feature>
<dbReference type="GO" id="GO:0045944">
    <property type="term" value="P:positive regulation of transcription by RNA polymerase II"/>
    <property type="evidence" value="ECO:0007669"/>
    <property type="project" value="Ensembl"/>
</dbReference>
<dbReference type="SUPFAM" id="SSF56112">
    <property type="entry name" value="Protein kinase-like (PK-like)"/>
    <property type="match status" value="1"/>
</dbReference>
<dbReference type="SMART" id="SM00248">
    <property type="entry name" value="ANK"/>
    <property type="match status" value="8"/>
</dbReference>
<evidence type="ECO:0000259" key="7">
    <source>
        <dbReference type="PROSITE" id="PS50011"/>
    </source>
</evidence>
<dbReference type="CDD" id="cd10423">
    <property type="entry name" value="RNase_RNase-L"/>
    <property type="match status" value="1"/>
</dbReference>
<dbReference type="PANTHER" id="PTHR24141">
    <property type="entry name" value="2-5A-DEPENDENT RIBONUCLEASE"/>
    <property type="match status" value="1"/>
</dbReference>
<evidence type="ECO:0000259" key="8">
    <source>
        <dbReference type="PROSITE" id="PS51392"/>
    </source>
</evidence>
<dbReference type="Pfam" id="PF00069">
    <property type="entry name" value="Pkinase"/>
    <property type="match status" value="1"/>
</dbReference>
<dbReference type="AlphaFoldDB" id="A0A8C2VLE7"/>
<dbReference type="Proteomes" id="UP000694398">
    <property type="component" value="Unassembled WGS sequence"/>
</dbReference>
<dbReference type="GO" id="GO:0004672">
    <property type="term" value="F:protein kinase activity"/>
    <property type="evidence" value="ECO:0007669"/>
    <property type="project" value="InterPro"/>
</dbReference>
<dbReference type="Pfam" id="PF13637">
    <property type="entry name" value="Ank_4"/>
    <property type="match status" value="1"/>
</dbReference>
<evidence type="ECO:0000256" key="4">
    <source>
        <dbReference type="ARBA" id="ARBA00023043"/>
    </source>
</evidence>
<evidence type="ECO:0000313" key="9">
    <source>
        <dbReference type="Ensembl" id="ENSCLAP00000017389.1"/>
    </source>
</evidence>
<dbReference type="GO" id="GO:0046326">
    <property type="term" value="P:positive regulation of D-glucose import"/>
    <property type="evidence" value="ECO:0007669"/>
    <property type="project" value="Ensembl"/>
</dbReference>
<dbReference type="GO" id="GO:0045444">
    <property type="term" value="P:fat cell differentiation"/>
    <property type="evidence" value="ECO:0007669"/>
    <property type="project" value="Ensembl"/>
</dbReference>
<dbReference type="InterPro" id="IPR042745">
    <property type="entry name" value="RNase-L_RNase"/>
</dbReference>
<keyword evidence="2" id="KW-0547">Nucleotide-binding</keyword>
<dbReference type="OrthoDB" id="194358at2759"/>
<reference evidence="9" key="2">
    <citation type="submission" date="2025-09" db="UniProtKB">
        <authorList>
            <consortium name="Ensembl"/>
        </authorList>
    </citation>
    <scope>IDENTIFICATION</scope>
</reference>
<dbReference type="GO" id="GO:0006397">
    <property type="term" value="P:mRNA processing"/>
    <property type="evidence" value="ECO:0007669"/>
    <property type="project" value="InterPro"/>
</dbReference>
<dbReference type="GO" id="GO:0045071">
    <property type="term" value="P:negative regulation of viral genome replication"/>
    <property type="evidence" value="ECO:0007669"/>
    <property type="project" value="Ensembl"/>
</dbReference>
<dbReference type="PROSITE" id="PS50088">
    <property type="entry name" value="ANK_REPEAT"/>
    <property type="match status" value="6"/>
</dbReference>
<dbReference type="InterPro" id="IPR038357">
    <property type="entry name" value="KEN_sf"/>
</dbReference>
<evidence type="ECO:0000256" key="2">
    <source>
        <dbReference type="ARBA" id="ARBA00022741"/>
    </source>
</evidence>
<dbReference type="InterPro" id="IPR000719">
    <property type="entry name" value="Prot_kinase_dom"/>
</dbReference>
<dbReference type="GO" id="GO:0003723">
    <property type="term" value="F:RNA binding"/>
    <property type="evidence" value="ECO:0007669"/>
    <property type="project" value="Ensembl"/>
</dbReference>
<feature type="repeat" description="ANK" evidence="5">
    <location>
        <begin position="167"/>
        <end position="200"/>
    </location>
</feature>
<dbReference type="SUPFAM" id="SSF48403">
    <property type="entry name" value="Ankyrin repeat"/>
    <property type="match status" value="1"/>
</dbReference>
<reference evidence="9" key="1">
    <citation type="submission" date="2025-08" db="UniProtKB">
        <authorList>
            <consortium name="Ensembl"/>
        </authorList>
    </citation>
    <scope>IDENTIFICATION</scope>
</reference>
<feature type="repeat" description="ANK" evidence="5">
    <location>
        <begin position="58"/>
        <end position="90"/>
    </location>
</feature>
<keyword evidence="4 5" id="KW-0040">ANK repeat</keyword>
<feature type="repeat" description="ANK" evidence="5">
    <location>
        <begin position="272"/>
        <end position="304"/>
    </location>
</feature>
<dbReference type="InterPro" id="IPR010513">
    <property type="entry name" value="KEN_dom"/>
</dbReference>
<dbReference type="Pfam" id="PF00023">
    <property type="entry name" value="Ank"/>
    <property type="match status" value="1"/>
</dbReference>
<dbReference type="InterPro" id="IPR036770">
    <property type="entry name" value="Ankyrin_rpt-contain_sf"/>
</dbReference>
<dbReference type="PROSITE" id="PS50297">
    <property type="entry name" value="ANK_REP_REGION"/>
    <property type="match status" value="4"/>
</dbReference>
<dbReference type="PROSITE" id="PS50011">
    <property type="entry name" value="PROTEIN_KINASE_DOM"/>
    <property type="match status" value="1"/>
</dbReference>
<accession>A0A8C2VLE7</accession>
<sequence length="741" mass="84500">MESKGSNNPQEGLMSSNSSSATMENNHPLINAVENEDVSQIKQLLETGTDVNVQEEQGGWTPLHNAVQRGRKDIVEMLLHYGADPRQRKKNGATCLIIAGIEGYVELLRFFLSKGADVNEYDANGFTAFMEAAWHGNVEALRFLYENGANVNLRRETKDDQKRLGKGGGTALMDAARKGRSDVLRILLEEMGAAVHARDNMGRNALVRGIQGCPDEKVEEVTRLLLDHGADVCVRGEKGKTVLILAVEKRHAGLVQMLLEQEHVEIEAKDSEGRTALGVAVELNLKEIVKLLCQKGASTDCGDLVRIAKRKHHDNDLEKLLRSYGAKDCFQTPAEDWKPLSSRWGEGLKKLYRLYHRNIGKLKIFRDEDYKIASTSKGGIYLGLYEKREVAVKVFREDSEHARREVACLRHFREHCNLLTFYGSESEEGCLYVCVALCEESLEEHLNKHRGEAVEDEEDTFGRHVLASVFKAVQELHLHEYIHRDLQPGNILINSKNAIRLGDFDESIQWTGDPREIKSDLEALGRLALYVVKKGQIPFEELKAQSKEQVLQLSPDEETKDLIHHLFCTEENVRDCLNQLLGHPFFWTWEMKYRTLRNIGNESDIKVRKSGSEILKLLQPGSSECSSSFVKWTDKIDESIMKEMNSYYKKGSKFYKEGVGDLLKFIRNIGEHIDEEKNKWMKERIGEPSRYFQKTFPDLVIYVYRKLQNTEYKKHFPQPYNAAKPHCNQYTQAGLLARPEC</sequence>
<dbReference type="GO" id="GO:0043488">
    <property type="term" value="P:regulation of mRNA stability"/>
    <property type="evidence" value="ECO:0007669"/>
    <property type="project" value="Ensembl"/>
</dbReference>
<evidence type="ECO:0000256" key="6">
    <source>
        <dbReference type="SAM" id="MobiDB-lite"/>
    </source>
</evidence>
<dbReference type="PANTHER" id="PTHR24141:SF1">
    <property type="entry name" value="2-5A-DEPENDENT RIBONUCLEASE"/>
    <property type="match status" value="1"/>
</dbReference>
<dbReference type="Gene3D" id="1.25.40.20">
    <property type="entry name" value="Ankyrin repeat-containing domain"/>
    <property type="match status" value="1"/>
</dbReference>
<name>A0A8C2VLE7_CHILA</name>
<gene>
    <name evidence="9" type="primary">RNASEL</name>
</gene>
<dbReference type="GeneID" id="102018057"/>
<dbReference type="Gene3D" id="1.10.510.10">
    <property type="entry name" value="Transferase(Phosphotransferase) domain 1"/>
    <property type="match status" value="1"/>
</dbReference>
<evidence type="ECO:0000256" key="5">
    <source>
        <dbReference type="PROSITE-ProRule" id="PRU00023"/>
    </source>
</evidence>
<keyword evidence="1" id="KW-0677">Repeat</keyword>
<feature type="repeat" description="ANK" evidence="5">
    <location>
        <begin position="124"/>
        <end position="156"/>
    </location>
</feature>
<dbReference type="GeneTree" id="ENSGT00940000161114"/>
<dbReference type="InterPro" id="IPR011009">
    <property type="entry name" value="Kinase-like_dom_sf"/>
</dbReference>
<dbReference type="Pfam" id="PF12796">
    <property type="entry name" value="Ank_2"/>
    <property type="match status" value="2"/>
</dbReference>
<dbReference type="Pfam" id="PF06479">
    <property type="entry name" value="Ribonuc_2-5A"/>
    <property type="match status" value="1"/>
</dbReference>
<feature type="repeat" description="ANK" evidence="5">
    <location>
        <begin position="91"/>
        <end position="123"/>
    </location>
</feature>
<dbReference type="RefSeq" id="XP_005375061.1">
    <property type="nucleotide sequence ID" value="XM_005375004.2"/>
</dbReference>
<dbReference type="PRINTS" id="PR01415">
    <property type="entry name" value="ANKYRIN"/>
</dbReference>
<dbReference type="Gene3D" id="1.20.1440.180">
    <property type="entry name" value="KEN domain"/>
    <property type="match status" value="1"/>
</dbReference>
<evidence type="ECO:0000256" key="3">
    <source>
        <dbReference type="ARBA" id="ARBA00022840"/>
    </source>
</evidence>
<dbReference type="SMART" id="SM00580">
    <property type="entry name" value="PUG"/>
    <property type="match status" value="1"/>
</dbReference>
<feature type="domain" description="KEN" evidence="8">
    <location>
        <begin position="589"/>
        <end position="723"/>
    </location>
</feature>
<dbReference type="InterPro" id="IPR002110">
    <property type="entry name" value="Ankyrin_rpt"/>
</dbReference>
<feature type="region of interest" description="Disordered" evidence="6">
    <location>
        <begin position="1"/>
        <end position="24"/>
    </location>
</feature>
<keyword evidence="3" id="KW-0067">ATP-binding</keyword>
<proteinExistence type="predicted"/>
<dbReference type="Ensembl" id="ENSCLAT00000017559.1">
    <property type="protein sequence ID" value="ENSCLAP00000017389.1"/>
    <property type="gene ID" value="ENSCLAG00000011944.1"/>
</dbReference>
<dbReference type="FunFam" id="1.20.1440.180:FF:000003">
    <property type="entry name" value="Ribonuclease L"/>
    <property type="match status" value="1"/>
</dbReference>
<keyword evidence="10" id="KW-1185">Reference proteome</keyword>
<dbReference type="GO" id="GO:0051607">
    <property type="term" value="P:defense response to virus"/>
    <property type="evidence" value="ECO:0007669"/>
    <property type="project" value="Ensembl"/>
</dbReference>